<dbReference type="AlphaFoldDB" id="A0A0L8H329"/>
<reference evidence="1" key="1">
    <citation type="submission" date="2015-07" db="EMBL/GenBank/DDBJ databases">
        <title>MeaNS - Measles Nucleotide Surveillance Program.</title>
        <authorList>
            <person name="Tran T."/>
            <person name="Druce J."/>
        </authorList>
    </citation>
    <scope>NUCLEOTIDE SEQUENCE</scope>
    <source>
        <strain evidence="1">UCB-OBI-ISO-001</strain>
        <tissue evidence="1">Gonad</tissue>
    </source>
</reference>
<gene>
    <name evidence="1" type="ORF">OCBIM_22023405mg</name>
</gene>
<name>A0A0L8H329_OCTBM</name>
<proteinExistence type="predicted"/>
<dbReference type="EMBL" id="KQ419401">
    <property type="protein sequence ID" value="KOF83673.1"/>
    <property type="molecule type" value="Genomic_DNA"/>
</dbReference>
<protein>
    <submittedName>
        <fullName evidence="1">Uncharacterized protein</fullName>
    </submittedName>
</protein>
<evidence type="ECO:0000313" key="1">
    <source>
        <dbReference type="EMBL" id="KOF83673.1"/>
    </source>
</evidence>
<sequence>MIKKKNQKAACDFSFVRRKTTERRFPQFTYDFKVFIATSKRTKTCDIAQVSNRFN</sequence>
<organism evidence="1">
    <name type="scientific">Octopus bimaculoides</name>
    <name type="common">California two-spotted octopus</name>
    <dbReference type="NCBI Taxonomy" id="37653"/>
    <lineage>
        <taxon>Eukaryota</taxon>
        <taxon>Metazoa</taxon>
        <taxon>Spiralia</taxon>
        <taxon>Lophotrochozoa</taxon>
        <taxon>Mollusca</taxon>
        <taxon>Cephalopoda</taxon>
        <taxon>Coleoidea</taxon>
        <taxon>Octopodiformes</taxon>
        <taxon>Octopoda</taxon>
        <taxon>Incirrata</taxon>
        <taxon>Octopodidae</taxon>
        <taxon>Octopus</taxon>
    </lineage>
</organism>
<accession>A0A0L8H329</accession>